<dbReference type="InterPro" id="IPR009057">
    <property type="entry name" value="Homeodomain-like_sf"/>
</dbReference>
<evidence type="ECO:0000256" key="2">
    <source>
        <dbReference type="PROSITE-ProRule" id="PRU00335"/>
    </source>
</evidence>
<dbReference type="SUPFAM" id="SSF48498">
    <property type="entry name" value="Tetracyclin repressor-like, C-terminal domain"/>
    <property type="match status" value="1"/>
</dbReference>
<dbReference type="EMBL" id="SODU01000002">
    <property type="protein sequence ID" value="TDW89917.1"/>
    <property type="molecule type" value="Genomic_DNA"/>
</dbReference>
<proteinExistence type="predicted"/>
<dbReference type="InterPro" id="IPR039536">
    <property type="entry name" value="TetR_C_Proteobacteria"/>
</dbReference>
<dbReference type="SUPFAM" id="SSF46689">
    <property type="entry name" value="Homeodomain-like"/>
    <property type="match status" value="1"/>
</dbReference>
<sequence>MIFRMERVEQAEIEGRTPRKRRAILAAATEVFLSHGYLGASMDEVAAKAGVSKQTVYKQFENKERLFAEIVLGTSDQLLDGLQQAYVDTLEGAADAREALRALAHRLLQSLTADSVLQLRRLVIAEADRFPEVCGAWFNSGFEKSLDALGQALTRLSDRGLLKRLDDPTLAAYQFAGLVMYKPMNRAMFAGTRQRPKPGELEKLADQAAEVFLAAYGLERSAR</sequence>
<dbReference type="PANTHER" id="PTHR30055">
    <property type="entry name" value="HTH-TYPE TRANSCRIPTIONAL REGULATOR RUTR"/>
    <property type="match status" value="1"/>
</dbReference>
<keyword evidence="5" id="KW-1185">Reference proteome</keyword>
<dbReference type="Proteomes" id="UP000295060">
    <property type="component" value="Unassembled WGS sequence"/>
</dbReference>
<dbReference type="InterPro" id="IPR050109">
    <property type="entry name" value="HTH-type_TetR-like_transc_reg"/>
</dbReference>
<dbReference type="Pfam" id="PF00440">
    <property type="entry name" value="TetR_N"/>
    <property type="match status" value="1"/>
</dbReference>
<dbReference type="Pfam" id="PF14246">
    <property type="entry name" value="TetR_C_7"/>
    <property type="match status" value="1"/>
</dbReference>
<feature type="domain" description="HTH tetR-type" evidence="3">
    <location>
        <begin position="18"/>
        <end position="78"/>
    </location>
</feature>
<comment type="caution">
    <text evidence="4">The sequence shown here is derived from an EMBL/GenBank/DDBJ whole genome shotgun (WGS) entry which is preliminary data.</text>
</comment>
<dbReference type="Gene3D" id="1.10.357.10">
    <property type="entry name" value="Tetracycline Repressor, domain 2"/>
    <property type="match status" value="1"/>
</dbReference>
<dbReference type="InterPro" id="IPR036271">
    <property type="entry name" value="Tet_transcr_reg_TetR-rel_C_sf"/>
</dbReference>
<dbReference type="PROSITE" id="PS50977">
    <property type="entry name" value="HTH_TETR_2"/>
    <property type="match status" value="1"/>
</dbReference>
<accession>A0ABY2FEX7</accession>
<keyword evidence="1 2" id="KW-0238">DNA-binding</keyword>
<protein>
    <submittedName>
        <fullName evidence="4">TetR family transcriptional regulator</fullName>
    </submittedName>
</protein>
<dbReference type="PRINTS" id="PR00455">
    <property type="entry name" value="HTHTETR"/>
</dbReference>
<evidence type="ECO:0000313" key="5">
    <source>
        <dbReference type="Proteomes" id="UP000295060"/>
    </source>
</evidence>
<reference evidence="4 5" key="1">
    <citation type="submission" date="2019-03" db="EMBL/GenBank/DDBJ databases">
        <title>Genomic Encyclopedia of Type Strains, Phase III (KMG-III): the genomes of soil and plant-associated and newly described type strains.</title>
        <authorList>
            <person name="Whitman W."/>
        </authorList>
    </citation>
    <scope>NUCLEOTIDE SEQUENCE [LARGE SCALE GENOMIC DNA]</scope>
    <source>
        <strain evidence="4 5">VKMAc-2574</strain>
    </source>
</reference>
<evidence type="ECO:0000259" key="3">
    <source>
        <dbReference type="PROSITE" id="PS50977"/>
    </source>
</evidence>
<organism evidence="4 5">
    <name type="scientific">Kribbella pratensis</name>
    <dbReference type="NCBI Taxonomy" id="2512112"/>
    <lineage>
        <taxon>Bacteria</taxon>
        <taxon>Bacillati</taxon>
        <taxon>Actinomycetota</taxon>
        <taxon>Actinomycetes</taxon>
        <taxon>Propionibacteriales</taxon>
        <taxon>Kribbellaceae</taxon>
        <taxon>Kribbella</taxon>
    </lineage>
</organism>
<gene>
    <name evidence="4" type="ORF">EV137_3718</name>
</gene>
<evidence type="ECO:0000313" key="4">
    <source>
        <dbReference type="EMBL" id="TDW89917.1"/>
    </source>
</evidence>
<feature type="DNA-binding region" description="H-T-H motif" evidence="2">
    <location>
        <begin position="41"/>
        <end position="60"/>
    </location>
</feature>
<name>A0ABY2FEX7_9ACTN</name>
<dbReference type="InterPro" id="IPR001647">
    <property type="entry name" value="HTH_TetR"/>
</dbReference>
<dbReference type="PANTHER" id="PTHR30055:SF146">
    <property type="entry name" value="HTH-TYPE TRANSCRIPTIONAL DUAL REGULATOR CECR"/>
    <property type="match status" value="1"/>
</dbReference>
<evidence type="ECO:0000256" key="1">
    <source>
        <dbReference type="ARBA" id="ARBA00023125"/>
    </source>
</evidence>